<sequence>MTPEDLLGRLGTRLSLRRRMTYAGVGLTGLAGSALIGVLWATEPGLPARTQAAFGVLVLIGLAWATFGGWVVTRRMPLFARDRVVAGWLGLIAWTIFAVGAVVIAPVVPTWLIVVVGALGVVAAANLGVALRARAALLRRRAELGG</sequence>
<keyword evidence="1" id="KW-0812">Transmembrane</keyword>
<keyword evidence="1" id="KW-0472">Membrane</keyword>
<gene>
    <name evidence="2" type="ORF">M1L60_41775</name>
</gene>
<feature type="transmembrane region" description="Helical" evidence="1">
    <location>
        <begin position="84"/>
        <end position="105"/>
    </location>
</feature>
<reference evidence="2 3" key="1">
    <citation type="submission" date="2022-06" db="EMBL/GenBank/DDBJ databases">
        <title>New Species of the Genus Actinoplanes, ActinopZanes ferrugineus.</title>
        <authorList>
            <person name="Ding P."/>
        </authorList>
    </citation>
    <scope>NUCLEOTIDE SEQUENCE [LARGE SCALE GENOMIC DNA]</scope>
    <source>
        <strain evidence="2 3">TRM88003</strain>
    </source>
</reference>
<accession>A0ABT1E1Y1</accession>
<protein>
    <recommendedName>
        <fullName evidence="4">Transmembrane transport protein</fullName>
    </recommendedName>
</protein>
<dbReference type="EMBL" id="JAMYJR010000054">
    <property type="protein sequence ID" value="MCO8277124.1"/>
    <property type="molecule type" value="Genomic_DNA"/>
</dbReference>
<organism evidence="2 3">
    <name type="scientific">Paractinoplanes aksuensis</name>
    <dbReference type="NCBI Taxonomy" id="2939490"/>
    <lineage>
        <taxon>Bacteria</taxon>
        <taxon>Bacillati</taxon>
        <taxon>Actinomycetota</taxon>
        <taxon>Actinomycetes</taxon>
        <taxon>Micromonosporales</taxon>
        <taxon>Micromonosporaceae</taxon>
        <taxon>Paractinoplanes</taxon>
    </lineage>
</organism>
<keyword evidence="1" id="KW-1133">Transmembrane helix</keyword>
<keyword evidence="3" id="KW-1185">Reference proteome</keyword>
<name>A0ABT1E1Y1_9ACTN</name>
<dbReference type="Proteomes" id="UP001523369">
    <property type="component" value="Unassembled WGS sequence"/>
</dbReference>
<evidence type="ECO:0000256" key="1">
    <source>
        <dbReference type="SAM" id="Phobius"/>
    </source>
</evidence>
<evidence type="ECO:0000313" key="2">
    <source>
        <dbReference type="EMBL" id="MCO8277124.1"/>
    </source>
</evidence>
<evidence type="ECO:0000313" key="3">
    <source>
        <dbReference type="Proteomes" id="UP001523369"/>
    </source>
</evidence>
<feature type="transmembrane region" description="Helical" evidence="1">
    <location>
        <begin position="111"/>
        <end position="131"/>
    </location>
</feature>
<evidence type="ECO:0008006" key="4">
    <source>
        <dbReference type="Google" id="ProtNLM"/>
    </source>
</evidence>
<dbReference type="RefSeq" id="WP_253243142.1">
    <property type="nucleotide sequence ID" value="NZ_JAMYJR010000054.1"/>
</dbReference>
<comment type="caution">
    <text evidence="2">The sequence shown here is derived from an EMBL/GenBank/DDBJ whole genome shotgun (WGS) entry which is preliminary data.</text>
</comment>
<feature type="transmembrane region" description="Helical" evidence="1">
    <location>
        <begin position="52"/>
        <end position="72"/>
    </location>
</feature>
<proteinExistence type="predicted"/>
<feature type="transmembrane region" description="Helical" evidence="1">
    <location>
        <begin position="21"/>
        <end position="40"/>
    </location>
</feature>